<comment type="subcellular location">
    <subcellularLocation>
        <location evidence="1">Cell envelope</location>
    </subcellularLocation>
</comment>
<dbReference type="Pfam" id="PF00356">
    <property type="entry name" value="LacI"/>
    <property type="match status" value="1"/>
</dbReference>
<comment type="caution">
    <text evidence="4">The sequence shown here is derived from an EMBL/GenBank/DDBJ whole genome shotgun (WGS) entry which is preliminary data.</text>
</comment>
<dbReference type="EMBL" id="AMAH01000138">
    <property type="protein sequence ID" value="EJX51919.1"/>
    <property type="molecule type" value="Genomic_DNA"/>
</dbReference>
<gene>
    <name evidence="4" type="ORF">HMPREF1378_01923</name>
</gene>
<organism evidence="4 5">
    <name type="scientific">Enterococcus faecium R496</name>
    <dbReference type="NCBI Taxonomy" id="1134836"/>
    <lineage>
        <taxon>Bacteria</taxon>
        <taxon>Bacillati</taxon>
        <taxon>Bacillota</taxon>
        <taxon>Bacilli</taxon>
        <taxon>Lactobacillales</taxon>
        <taxon>Enterococcaceae</taxon>
        <taxon>Enterococcus</taxon>
    </lineage>
</organism>
<dbReference type="CDD" id="cd01392">
    <property type="entry name" value="HTH_LacI"/>
    <property type="match status" value="1"/>
</dbReference>
<dbReference type="CDD" id="cd06307">
    <property type="entry name" value="PBP1_sugar_binding"/>
    <property type="match status" value="1"/>
</dbReference>
<dbReference type="SUPFAM" id="SSF53822">
    <property type="entry name" value="Periplasmic binding protein-like I"/>
    <property type="match status" value="1"/>
</dbReference>
<sequence>MAGTIKEIAEKAGVSRGTVDRALNDRGRINPEVAERIRAIAKEMNYVPKKKKVIKETTLKLGIVTQLAKSSFMIPIRSGLESIIGDLKKRNIDCFLEEVDGVDEAAQLQALDRLVELGVKGIAIMPVDSDGIREKINQLTDQGILIITFNSDILGTNRQCFVGMDNFKSGKTAAGLLGMLTKGKGKVLAITGYFGNSVNSLRVAGFVEELKESFPELELTGVQSSFDSSAEVEKILSNTLENYSNLDGVVVFSGGQAGIARALEKIDESKRPFVIIYDLTKNNIEMLKNDQVDFLIDQDGFVQGYRSLLMLANQLQNNKTVTKDALFTDIIIKTKYNI</sequence>
<dbReference type="Gene3D" id="3.40.50.2300">
    <property type="match status" value="2"/>
</dbReference>
<dbReference type="SUPFAM" id="SSF47413">
    <property type="entry name" value="lambda repressor-like DNA-binding domains"/>
    <property type="match status" value="1"/>
</dbReference>
<dbReference type="RefSeq" id="WP_002305504.1">
    <property type="nucleotide sequence ID" value="NZ_JH808619.1"/>
</dbReference>
<accession>A0AAV3GUQ5</accession>
<name>A0AAV3GUQ5_ENTFC</name>
<dbReference type="PANTHER" id="PTHR30036">
    <property type="entry name" value="D-XYLOSE-BINDING PERIPLASMIC PROTEIN"/>
    <property type="match status" value="1"/>
</dbReference>
<dbReference type="GO" id="GO:0030288">
    <property type="term" value="C:outer membrane-bounded periplasmic space"/>
    <property type="evidence" value="ECO:0007669"/>
    <property type="project" value="TreeGrafter"/>
</dbReference>
<dbReference type="PROSITE" id="PS50932">
    <property type="entry name" value="HTH_LACI_2"/>
    <property type="match status" value="1"/>
</dbReference>
<protein>
    <submittedName>
        <fullName evidence="4">Transcriptional regulator, LacI family</fullName>
    </submittedName>
</protein>
<dbReference type="Proteomes" id="UP000006402">
    <property type="component" value="Unassembled WGS sequence"/>
</dbReference>
<dbReference type="InterPro" id="IPR000843">
    <property type="entry name" value="HTH_LacI"/>
</dbReference>
<dbReference type="InterPro" id="IPR025997">
    <property type="entry name" value="SBP_2_dom"/>
</dbReference>
<comment type="similarity">
    <text evidence="2">Belongs to the bacterial solute-binding protein 2 family.</text>
</comment>
<dbReference type="Pfam" id="PF13407">
    <property type="entry name" value="Peripla_BP_4"/>
    <property type="match status" value="1"/>
</dbReference>
<dbReference type="PROSITE" id="PS00356">
    <property type="entry name" value="HTH_LACI_1"/>
    <property type="match status" value="1"/>
</dbReference>
<dbReference type="InterPro" id="IPR028082">
    <property type="entry name" value="Peripla_BP_I"/>
</dbReference>
<dbReference type="AlphaFoldDB" id="A0AAV3GUQ5"/>
<proteinExistence type="inferred from homology"/>
<dbReference type="GO" id="GO:0030246">
    <property type="term" value="F:carbohydrate binding"/>
    <property type="evidence" value="ECO:0007669"/>
    <property type="project" value="TreeGrafter"/>
</dbReference>
<dbReference type="InterPro" id="IPR010982">
    <property type="entry name" value="Lambda_DNA-bd_dom_sf"/>
</dbReference>
<dbReference type="Gene3D" id="1.10.260.40">
    <property type="entry name" value="lambda repressor-like DNA-binding domains"/>
    <property type="match status" value="1"/>
</dbReference>
<evidence type="ECO:0000256" key="2">
    <source>
        <dbReference type="ARBA" id="ARBA00007639"/>
    </source>
</evidence>
<evidence type="ECO:0000313" key="4">
    <source>
        <dbReference type="EMBL" id="EJX51919.1"/>
    </source>
</evidence>
<dbReference type="GO" id="GO:0003677">
    <property type="term" value="F:DNA binding"/>
    <property type="evidence" value="ECO:0007669"/>
    <property type="project" value="InterPro"/>
</dbReference>
<reference evidence="4 5" key="1">
    <citation type="submission" date="2012-04" db="EMBL/GenBank/DDBJ databases">
        <authorList>
            <person name="Weinstock G."/>
            <person name="Sodergren E."/>
            <person name="Lobos E.A."/>
            <person name="Fulton L."/>
            <person name="Fulton R."/>
            <person name="Courtney L."/>
            <person name="Fronick C."/>
            <person name="O'Laughlin M."/>
            <person name="Godfrey J."/>
            <person name="Wilson R.M."/>
            <person name="Miner T."/>
            <person name="Farmer C."/>
            <person name="Delehaunty K."/>
            <person name="Cordes M."/>
            <person name="Minx P."/>
            <person name="Tomlinson C."/>
            <person name="Chen J."/>
            <person name="Wollam A."/>
            <person name="Pepin K.H."/>
            <person name="Bhonagiri V."/>
            <person name="Zhang X."/>
            <person name="Suruliraj S."/>
            <person name="Warren W."/>
            <person name="Mitreva M."/>
            <person name="Mardis E.R."/>
            <person name="Wilson R.K."/>
        </authorList>
    </citation>
    <scope>NUCLEOTIDE SEQUENCE [LARGE SCALE GENOMIC DNA]</scope>
    <source>
        <strain evidence="4 5">R496</strain>
    </source>
</reference>
<dbReference type="PANTHER" id="PTHR30036:SF7">
    <property type="entry name" value="ABC TRANSPORTER PERIPLASMIC-BINDING PROTEIN YPHF"/>
    <property type="match status" value="1"/>
</dbReference>
<evidence type="ECO:0000256" key="1">
    <source>
        <dbReference type="ARBA" id="ARBA00004196"/>
    </source>
</evidence>
<evidence type="ECO:0000259" key="3">
    <source>
        <dbReference type="PROSITE" id="PS50932"/>
    </source>
</evidence>
<dbReference type="SMART" id="SM00354">
    <property type="entry name" value="HTH_LACI"/>
    <property type="match status" value="1"/>
</dbReference>
<feature type="domain" description="HTH lacI-type" evidence="3">
    <location>
        <begin position="4"/>
        <end position="48"/>
    </location>
</feature>
<dbReference type="InterPro" id="IPR050555">
    <property type="entry name" value="Bact_Solute-Bind_Prot2"/>
</dbReference>
<evidence type="ECO:0000313" key="5">
    <source>
        <dbReference type="Proteomes" id="UP000006402"/>
    </source>
</evidence>
<dbReference type="GO" id="GO:0006355">
    <property type="term" value="P:regulation of DNA-templated transcription"/>
    <property type="evidence" value="ECO:0007669"/>
    <property type="project" value="InterPro"/>
</dbReference>